<comment type="caution">
    <text evidence="1">The sequence shown here is derived from an EMBL/GenBank/DDBJ whole genome shotgun (WGS) entry which is preliminary data.</text>
</comment>
<keyword evidence="2" id="KW-1185">Reference proteome</keyword>
<name>A0AAV5UCD4_9BILA</name>
<dbReference type="SUPFAM" id="SSF48371">
    <property type="entry name" value="ARM repeat"/>
    <property type="match status" value="1"/>
</dbReference>
<dbReference type="AlphaFoldDB" id="A0AAV5UCD4"/>
<sequence>FSSLHFLMATKQEISRVFDKFVYDRVEKDFADAILKLEFWKSAEIDTKNNEANEILNELVEFALREPDAILKAFVEIGGQLEGEQRRRLVSALFRETRLWHISYHAKAMLLDKGRRNITIFLGGLYLNSLISIGEIRSSLEELLEYREKSHNSSTATACVLMEKVGKKFALEERSQFATKEAYESRSAFTLLNKAKFGTDGNVREEIDNQVKNQWMYLKDYDAI</sequence>
<evidence type="ECO:0000313" key="1">
    <source>
        <dbReference type="EMBL" id="GMT04616.1"/>
    </source>
</evidence>
<proteinExistence type="predicted"/>
<protein>
    <submittedName>
        <fullName evidence="1">Uncharacterized protein</fullName>
    </submittedName>
</protein>
<dbReference type="EMBL" id="BTSX01000006">
    <property type="protein sequence ID" value="GMT04616.1"/>
    <property type="molecule type" value="Genomic_DNA"/>
</dbReference>
<reference evidence="1" key="1">
    <citation type="submission" date="2023-10" db="EMBL/GenBank/DDBJ databases">
        <title>Genome assembly of Pristionchus species.</title>
        <authorList>
            <person name="Yoshida K."/>
            <person name="Sommer R.J."/>
        </authorList>
    </citation>
    <scope>NUCLEOTIDE SEQUENCE</scope>
    <source>
        <strain evidence="1">RS0144</strain>
    </source>
</reference>
<accession>A0AAV5UCD4</accession>
<gene>
    <name evidence="1" type="ORF">PENTCL1PPCAC_26790</name>
</gene>
<organism evidence="1 2">
    <name type="scientific">Pristionchus entomophagus</name>
    <dbReference type="NCBI Taxonomy" id="358040"/>
    <lineage>
        <taxon>Eukaryota</taxon>
        <taxon>Metazoa</taxon>
        <taxon>Ecdysozoa</taxon>
        <taxon>Nematoda</taxon>
        <taxon>Chromadorea</taxon>
        <taxon>Rhabditida</taxon>
        <taxon>Rhabditina</taxon>
        <taxon>Diplogasteromorpha</taxon>
        <taxon>Diplogasteroidea</taxon>
        <taxon>Neodiplogasteridae</taxon>
        <taxon>Pristionchus</taxon>
    </lineage>
</organism>
<dbReference type="Proteomes" id="UP001432027">
    <property type="component" value="Unassembled WGS sequence"/>
</dbReference>
<dbReference type="InterPro" id="IPR016024">
    <property type="entry name" value="ARM-type_fold"/>
</dbReference>
<evidence type="ECO:0000313" key="2">
    <source>
        <dbReference type="Proteomes" id="UP001432027"/>
    </source>
</evidence>
<feature type="non-terminal residue" evidence="1">
    <location>
        <position position="1"/>
    </location>
</feature>